<dbReference type="Pfam" id="PF13041">
    <property type="entry name" value="PPR_2"/>
    <property type="match status" value="6"/>
</dbReference>
<dbReference type="InterPro" id="IPR032867">
    <property type="entry name" value="DYW_dom"/>
</dbReference>
<gene>
    <name evidence="5" type="primary">LOC103701147</name>
</gene>
<keyword evidence="1" id="KW-0677">Repeat</keyword>
<feature type="repeat" description="PPR" evidence="2">
    <location>
        <begin position="220"/>
        <end position="250"/>
    </location>
</feature>
<accession>A0A8B7BMD1</accession>
<organism evidence="4 5">
    <name type="scientific">Phoenix dactylifera</name>
    <name type="common">Date palm</name>
    <dbReference type="NCBI Taxonomy" id="42345"/>
    <lineage>
        <taxon>Eukaryota</taxon>
        <taxon>Viridiplantae</taxon>
        <taxon>Streptophyta</taxon>
        <taxon>Embryophyta</taxon>
        <taxon>Tracheophyta</taxon>
        <taxon>Spermatophyta</taxon>
        <taxon>Magnoliopsida</taxon>
        <taxon>Liliopsida</taxon>
        <taxon>Arecaceae</taxon>
        <taxon>Coryphoideae</taxon>
        <taxon>Phoeniceae</taxon>
        <taxon>Phoenix</taxon>
    </lineage>
</organism>
<dbReference type="Proteomes" id="UP000228380">
    <property type="component" value="Chromosome 3"/>
</dbReference>
<feature type="repeat" description="PPR" evidence="2">
    <location>
        <begin position="352"/>
        <end position="382"/>
    </location>
</feature>
<evidence type="ECO:0000313" key="5">
    <source>
        <dbReference type="RefSeq" id="XP_008781342.4"/>
    </source>
</evidence>
<dbReference type="FunFam" id="1.25.40.10:FF:000344">
    <property type="entry name" value="Pentatricopeptide repeat-containing protein"/>
    <property type="match status" value="1"/>
</dbReference>
<feature type="repeat" description="PPR" evidence="2">
    <location>
        <begin position="654"/>
        <end position="688"/>
    </location>
</feature>
<dbReference type="InterPro" id="IPR002885">
    <property type="entry name" value="PPR_rpt"/>
</dbReference>
<dbReference type="InterPro" id="IPR011990">
    <property type="entry name" value="TPR-like_helical_dom_sf"/>
</dbReference>
<evidence type="ECO:0000259" key="3">
    <source>
        <dbReference type="Pfam" id="PF14432"/>
    </source>
</evidence>
<dbReference type="FunFam" id="1.25.40.10:FF:000073">
    <property type="entry name" value="Pentatricopeptide repeat-containing protein chloroplastic"/>
    <property type="match status" value="2"/>
</dbReference>
<dbReference type="AlphaFoldDB" id="A0A8B7BMD1"/>
<dbReference type="PANTHER" id="PTHR47926">
    <property type="entry name" value="PENTATRICOPEPTIDE REPEAT-CONTAINING PROTEIN"/>
    <property type="match status" value="1"/>
</dbReference>
<dbReference type="Pfam" id="PF01535">
    <property type="entry name" value="PPR"/>
    <property type="match status" value="3"/>
</dbReference>
<protein>
    <submittedName>
        <fullName evidence="5">Pentatricopeptide repeat-containing protein At3g03580</fullName>
    </submittedName>
</protein>
<dbReference type="GO" id="GO:0009451">
    <property type="term" value="P:RNA modification"/>
    <property type="evidence" value="ECO:0007669"/>
    <property type="project" value="InterPro"/>
</dbReference>
<sequence length="961" mass="108133">MCIGRRTRQQTGSPLLLLTTRERHESTIPPAPFHALARSLQPRNLDFLRLRSKARLSRLQWSRSSPLLPQTLGYFTLSVPISTTLRLSVTRALSHLRTPRELHRIHSLLITSGLVRSPFFSGKLIAKYSELRNPAASRSVFLSTPYSKNNIFLWNSLIRSHTQNGMFSEALDYYNELQRMKLAPDSFTFPSVLGACAGLGDLELGRRIHEHALEVGFGSDLYVGNSLINVYARLGSLEEARKVFDSMQQRDIVSWNTLISGYSANGEWEKSVEVYSELRIAGLVPDCFTVESVLPAYGCLGDLKSGRMIHGLVYKIGIEKDRLVNNGLIAMYCKFVNLTDARKTFDMIMGRDSVSWNTMIDGYYQSGDFDMALELFREMVIGSNLDLVTVTIILHVCHDIGVLKLGGSVHGYTIRNGYECDTAALNALVAMYSKCGNLFMSRKVFDQMDYRDTVSWNSLISGYVSRGYFGEGTDLFRSMKESKVRPDSVTTVTLVSMCTKLLDSCQGKGLHCDAIKRGLRSNLFVSNAVLDMYSKCDSLEDALKVFESMETPDAVSWNTIISGSVQNGNCNLAFKLLSQMKVKGPKLDLATILGILPACSFVAAKRQGKEIHACIFKLGLHIDVPVGNALIEMYSKCGSLDYAVRIFEHMNTKDVVSWTSLVCAYGMYGQGKKALKAFRRMEEMGIRPDHVAFIAVMYACSHAGLVEEGKMHFKRMEKDYNIMPKMEHYACMVDLLGRSGKLIEAEKFIDEMPLKPDVSIWGALLSACRFSGETKMAERVAEKIMALDSENTGYHVLVSNVYASIGKWDIVGNIRKSMKDKKMKKDRGFSWIEIRNKVYVFGTGDQLVEQSKEVYQLLERFAGLMAKEGYIPDRNFVLQDVEDDDKRYMLCAHSERLAIAFGLLNTKPGTPLQIMKNLRVCVDCHTATKYISKIVQRELLVRDANRFHLFKDGICSCGDYW</sequence>
<keyword evidence="4" id="KW-1185">Reference proteome</keyword>
<name>A0A8B7BMD1_PHODC</name>
<dbReference type="InterPro" id="IPR046960">
    <property type="entry name" value="PPR_At4g14850-like_plant"/>
</dbReference>
<dbReference type="Pfam" id="PF14432">
    <property type="entry name" value="DYW_deaminase"/>
    <property type="match status" value="1"/>
</dbReference>
<dbReference type="Gene3D" id="1.25.40.10">
    <property type="entry name" value="Tetratricopeptide repeat domain"/>
    <property type="match status" value="6"/>
</dbReference>
<feature type="repeat" description="PPR" evidence="2">
    <location>
        <begin position="452"/>
        <end position="486"/>
    </location>
</feature>
<dbReference type="NCBIfam" id="TIGR00756">
    <property type="entry name" value="PPR"/>
    <property type="match status" value="7"/>
</dbReference>
<dbReference type="PANTHER" id="PTHR47926:SF533">
    <property type="entry name" value="DYW DOMAIN-CONTAINING PROTEIN"/>
    <property type="match status" value="1"/>
</dbReference>
<dbReference type="RefSeq" id="XP_008781342.4">
    <property type="nucleotide sequence ID" value="XM_008783120.4"/>
</dbReference>
<reference evidence="4" key="1">
    <citation type="journal article" date="2019" name="Nat. Commun.">
        <title>Genome-wide association mapping of date palm fruit traits.</title>
        <authorList>
            <person name="Hazzouri K.M."/>
            <person name="Gros-Balthazard M."/>
            <person name="Flowers J.M."/>
            <person name="Copetti D."/>
            <person name="Lemansour A."/>
            <person name="Lebrun M."/>
            <person name="Masmoudi K."/>
            <person name="Ferrand S."/>
            <person name="Dhar M.I."/>
            <person name="Fresquez Z.A."/>
            <person name="Rosas U."/>
            <person name="Zhang J."/>
            <person name="Talag J."/>
            <person name="Lee S."/>
            <person name="Kudrna D."/>
            <person name="Powell R.F."/>
            <person name="Leitch I.J."/>
            <person name="Krueger R.R."/>
            <person name="Wing R.A."/>
            <person name="Amiri K.M.A."/>
            <person name="Purugganan M.D."/>
        </authorList>
    </citation>
    <scope>NUCLEOTIDE SEQUENCE [LARGE SCALE GENOMIC DNA]</scope>
    <source>
        <strain evidence="4">cv. Khalas</strain>
    </source>
</reference>
<dbReference type="GeneID" id="103701147"/>
<evidence type="ECO:0000256" key="1">
    <source>
        <dbReference type="ARBA" id="ARBA00022737"/>
    </source>
</evidence>
<dbReference type="FunFam" id="1.25.40.10:FF:000144">
    <property type="entry name" value="Pentatricopeptide repeat-containing protein, mitochondrial"/>
    <property type="match status" value="1"/>
</dbReference>
<dbReference type="FunFam" id="1.25.40.10:FF:000366">
    <property type="entry name" value="Pentatricopeptide (PPR) repeat-containing protein"/>
    <property type="match status" value="1"/>
</dbReference>
<dbReference type="GO" id="GO:0003723">
    <property type="term" value="F:RNA binding"/>
    <property type="evidence" value="ECO:0007669"/>
    <property type="project" value="InterPro"/>
</dbReference>
<feature type="repeat" description="PPR" evidence="2">
    <location>
        <begin position="150"/>
        <end position="184"/>
    </location>
</feature>
<feature type="repeat" description="PPR" evidence="2">
    <location>
        <begin position="553"/>
        <end position="587"/>
    </location>
</feature>
<feature type="repeat" description="PPR" evidence="2">
    <location>
        <begin position="251"/>
        <end position="285"/>
    </location>
</feature>
<dbReference type="InterPro" id="IPR046848">
    <property type="entry name" value="E_motif"/>
</dbReference>
<dbReference type="OrthoDB" id="185373at2759"/>
<dbReference type="KEGG" id="pda:103701147"/>
<proteinExistence type="predicted"/>
<dbReference type="GO" id="GO:0008270">
    <property type="term" value="F:zinc ion binding"/>
    <property type="evidence" value="ECO:0007669"/>
    <property type="project" value="InterPro"/>
</dbReference>
<evidence type="ECO:0000256" key="2">
    <source>
        <dbReference type="PROSITE-ProRule" id="PRU00708"/>
    </source>
</evidence>
<reference evidence="5" key="2">
    <citation type="submission" date="2025-08" db="UniProtKB">
        <authorList>
            <consortium name="RefSeq"/>
        </authorList>
    </citation>
    <scope>IDENTIFICATION</scope>
    <source>
        <tissue evidence="5">Young leaves</tissue>
    </source>
</reference>
<dbReference type="SUPFAM" id="SSF48452">
    <property type="entry name" value="TPR-like"/>
    <property type="match status" value="1"/>
</dbReference>
<dbReference type="Pfam" id="PF20431">
    <property type="entry name" value="E_motif"/>
    <property type="match status" value="1"/>
</dbReference>
<feature type="domain" description="DYW" evidence="3">
    <location>
        <begin position="869"/>
        <end position="961"/>
    </location>
</feature>
<evidence type="ECO:0000313" key="4">
    <source>
        <dbReference type="Proteomes" id="UP000228380"/>
    </source>
</evidence>
<dbReference type="PROSITE" id="PS51375">
    <property type="entry name" value="PPR"/>
    <property type="match status" value="7"/>
</dbReference>